<dbReference type="AlphaFoldDB" id="A0A0C2GRX5"/>
<evidence type="ECO:0000313" key="3">
    <source>
        <dbReference type="Proteomes" id="UP000054047"/>
    </source>
</evidence>
<sequence>MVRFSFFRSDVLHQTPAVHRLYGDSIPSETNICMNDAEGARDAARSSHESISKKINEFEAEIARLSEERDKLITAAKSFEAEKKELRVSLQSEIKEQKLAMEHLNEDQSQIRQNAEVLLKEVADKDATIIELEGKLMLSKKSSEKLKAAILEREDDVRKLQEALDQEHQRKVVENNTLKADLVAAQESSQSLRRDIEKIRNEYNMKEVTIRHLKEQLQTATESVREML</sequence>
<name>A0A0C2GRX5_9BILA</name>
<proteinExistence type="predicted"/>
<dbReference type="EMBL" id="KN729796">
    <property type="protein sequence ID" value="KIH61829.1"/>
    <property type="molecule type" value="Genomic_DNA"/>
</dbReference>
<evidence type="ECO:0000313" key="2">
    <source>
        <dbReference type="EMBL" id="KIH61829.1"/>
    </source>
</evidence>
<protein>
    <submittedName>
        <fullName evidence="2">Uncharacterized protein</fullName>
    </submittedName>
</protein>
<keyword evidence="1" id="KW-0175">Coiled coil</keyword>
<dbReference type="OrthoDB" id="5801533at2759"/>
<accession>A0A0C2GRX5</accession>
<feature type="coiled-coil region" evidence="1">
    <location>
        <begin position="48"/>
        <end position="216"/>
    </location>
</feature>
<organism evidence="2 3">
    <name type="scientific">Ancylostoma duodenale</name>
    <dbReference type="NCBI Taxonomy" id="51022"/>
    <lineage>
        <taxon>Eukaryota</taxon>
        <taxon>Metazoa</taxon>
        <taxon>Ecdysozoa</taxon>
        <taxon>Nematoda</taxon>
        <taxon>Chromadorea</taxon>
        <taxon>Rhabditida</taxon>
        <taxon>Rhabditina</taxon>
        <taxon>Rhabditomorpha</taxon>
        <taxon>Strongyloidea</taxon>
        <taxon>Ancylostomatidae</taxon>
        <taxon>Ancylostomatinae</taxon>
        <taxon>Ancylostoma</taxon>
    </lineage>
</organism>
<dbReference type="Proteomes" id="UP000054047">
    <property type="component" value="Unassembled WGS sequence"/>
</dbReference>
<gene>
    <name evidence="2" type="ORF">ANCDUO_07890</name>
</gene>
<evidence type="ECO:0000256" key="1">
    <source>
        <dbReference type="SAM" id="Coils"/>
    </source>
</evidence>
<keyword evidence="3" id="KW-1185">Reference proteome</keyword>
<reference evidence="2 3" key="1">
    <citation type="submission" date="2013-12" db="EMBL/GenBank/DDBJ databases">
        <title>Draft genome of the parsitic nematode Ancylostoma duodenale.</title>
        <authorList>
            <person name="Mitreva M."/>
        </authorList>
    </citation>
    <scope>NUCLEOTIDE SEQUENCE [LARGE SCALE GENOMIC DNA]</scope>
    <source>
        <strain evidence="2 3">Zhejiang</strain>
    </source>
</reference>